<dbReference type="Proteomes" id="UP000199652">
    <property type="component" value="Unassembled WGS sequence"/>
</dbReference>
<dbReference type="GO" id="GO:0000976">
    <property type="term" value="F:transcription cis-regulatory region binding"/>
    <property type="evidence" value="ECO:0007669"/>
    <property type="project" value="TreeGrafter"/>
</dbReference>
<name>A0A1H3FPU8_EUBBA</name>
<keyword evidence="3" id="KW-0804">Transcription</keyword>
<evidence type="ECO:0000313" key="6">
    <source>
        <dbReference type="EMBL" id="SDX93016.1"/>
    </source>
</evidence>
<evidence type="ECO:0000256" key="3">
    <source>
        <dbReference type="ARBA" id="ARBA00023163"/>
    </source>
</evidence>
<dbReference type="PROSITE" id="PS50977">
    <property type="entry name" value="HTH_TETR_2"/>
    <property type="match status" value="1"/>
</dbReference>
<reference evidence="7" key="1">
    <citation type="submission" date="2016-10" db="EMBL/GenBank/DDBJ databases">
        <authorList>
            <person name="Varghese N."/>
            <person name="Submissions S."/>
        </authorList>
    </citation>
    <scope>NUCLEOTIDE SEQUENCE [LARGE SCALE GENOMIC DNA]</scope>
    <source>
        <strain evidence="7">VPI 5359</strain>
    </source>
</reference>
<dbReference type="InterPro" id="IPR001647">
    <property type="entry name" value="HTH_TetR"/>
</dbReference>
<dbReference type="AlphaFoldDB" id="A0A1H3FPU8"/>
<dbReference type="STRING" id="1528.SAMN04488579_11139"/>
<keyword evidence="1" id="KW-0805">Transcription regulation</keyword>
<dbReference type="InterPro" id="IPR009057">
    <property type="entry name" value="Homeodomain-like_sf"/>
</dbReference>
<evidence type="ECO:0000256" key="1">
    <source>
        <dbReference type="ARBA" id="ARBA00023015"/>
    </source>
</evidence>
<evidence type="ECO:0000259" key="5">
    <source>
        <dbReference type="PROSITE" id="PS50977"/>
    </source>
</evidence>
<dbReference type="EMBL" id="FNOU01000011">
    <property type="protein sequence ID" value="SDX93016.1"/>
    <property type="molecule type" value="Genomic_DNA"/>
</dbReference>
<dbReference type="SUPFAM" id="SSF46689">
    <property type="entry name" value="Homeodomain-like"/>
    <property type="match status" value="1"/>
</dbReference>
<sequence length="216" mass="24811">MKTRNKIIFAALDLFSVGGYSRVSVKDIAAAVGIKDASLYKHFKGKEAIFNTIVTEMEERMAEMSHRLALPDANTINVASFYAALNADTLIALSRQVFLFYWKDDFAAKYRRMLSMEQFCNPEVCTIYRRTFMSDAIEYLTLVFTQLIQCGAFIPGDPQVMAMNFYAPIFLLLSRYDDFPEKEDEALALLDVQVREFYRIYRRGPNTPHITKASEL</sequence>
<dbReference type="PANTHER" id="PTHR30055">
    <property type="entry name" value="HTH-TYPE TRANSCRIPTIONAL REGULATOR RUTR"/>
    <property type="match status" value="1"/>
</dbReference>
<dbReference type="InterPro" id="IPR050109">
    <property type="entry name" value="HTH-type_TetR-like_transc_reg"/>
</dbReference>
<feature type="domain" description="HTH tetR-type" evidence="5">
    <location>
        <begin position="1"/>
        <end position="61"/>
    </location>
</feature>
<accession>A0A1H3FPU8</accession>
<dbReference type="PRINTS" id="PR00455">
    <property type="entry name" value="HTHTETR"/>
</dbReference>
<dbReference type="Pfam" id="PF00440">
    <property type="entry name" value="TetR_N"/>
    <property type="match status" value="1"/>
</dbReference>
<organism evidence="6 7">
    <name type="scientific">Eubacterium barkeri</name>
    <name type="common">Clostridium barkeri</name>
    <dbReference type="NCBI Taxonomy" id="1528"/>
    <lineage>
        <taxon>Bacteria</taxon>
        <taxon>Bacillati</taxon>
        <taxon>Bacillota</taxon>
        <taxon>Clostridia</taxon>
        <taxon>Eubacteriales</taxon>
        <taxon>Eubacteriaceae</taxon>
        <taxon>Eubacterium</taxon>
    </lineage>
</organism>
<dbReference type="GO" id="GO:0003700">
    <property type="term" value="F:DNA-binding transcription factor activity"/>
    <property type="evidence" value="ECO:0007669"/>
    <property type="project" value="TreeGrafter"/>
</dbReference>
<keyword evidence="7" id="KW-1185">Reference proteome</keyword>
<proteinExistence type="predicted"/>
<gene>
    <name evidence="6" type="ORF">SAMN04488579_11139</name>
</gene>
<dbReference type="RefSeq" id="WP_090245243.1">
    <property type="nucleotide sequence ID" value="NZ_FNOU01000011.1"/>
</dbReference>
<evidence type="ECO:0000256" key="4">
    <source>
        <dbReference type="PROSITE-ProRule" id="PRU00335"/>
    </source>
</evidence>
<protein>
    <submittedName>
        <fullName evidence="6">DNA-binding transcriptional regulator, AcrR family</fullName>
    </submittedName>
</protein>
<keyword evidence="2 4" id="KW-0238">DNA-binding</keyword>
<dbReference type="Gene3D" id="1.10.357.10">
    <property type="entry name" value="Tetracycline Repressor, domain 2"/>
    <property type="match status" value="1"/>
</dbReference>
<dbReference type="OrthoDB" id="9808476at2"/>
<feature type="DNA-binding region" description="H-T-H motif" evidence="4">
    <location>
        <begin position="24"/>
        <end position="43"/>
    </location>
</feature>
<evidence type="ECO:0000256" key="2">
    <source>
        <dbReference type="ARBA" id="ARBA00023125"/>
    </source>
</evidence>
<evidence type="ECO:0000313" key="7">
    <source>
        <dbReference type="Proteomes" id="UP000199652"/>
    </source>
</evidence>
<dbReference type="PANTHER" id="PTHR30055:SF234">
    <property type="entry name" value="HTH-TYPE TRANSCRIPTIONAL REGULATOR BETI"/>
    <property type="match status" value="1"/>
</dbReference>